<evidence type="ECO:0000313" key="1">
    <source>
        <dbReference type="EMBL" id="MBB3877756.1"/>
    </source>
</evidence>
<keyword evidence="2" id="KW-1185">Reference proteome</keyword>
<sequence length="609" mass="65013">MSLPGLVAASARLNVLGDVKPVLRSAGLPLRPGYVAGLVVGHEAALAARLGCPEATIVAASTPPIDGRDGAVVRWGDGAIRREWLDSRLRRVAPGSLHSSEHHRATWCNRLLGHCPETLEALVDRCARCGRDQRWLAAEGLGWCDQRGCGPLDAIGEPLPAELAADYRTFAGLCSPVPQEREIARAALAPVLAELPPVILIDFVFRLGLALQDSTSSPRKALTDATPAERSRAAARGAAALRQWPLGLRAEIRRELAGRGSADGTARRRLRAGMLAAASVLPSDDAGAPSILLSALPEIRGEVGRSFIGIDGARLLGSDAAGRLGISHAALRRHADAGMFVAEGVVERGYRRALYESSAIDEAASAWRRSDPIARLIRALGLPRYACERIVGAGDVARETHPFALTLADQPRTLTASTDAYLSSLVEACRREAPPPGVVQLDTALKIVGGRLKPWRQVLDAVRSKRLTAWMEDGPAPIVRRIRVLPADIAHHTTRNANEGILDGAFISPSMSQMDAMTVLNLRQIDGPPLASAKLLRFDKGPRSLLVEVEEVLAIARGYVATPEAAARIGIGPAAAWHETSHVLGPPQSPAGWPRWCFDDWLASCNPLS</sequence>
<accession>A0A7W6F1J2</accession>
<dbReference type="Proteomes" id="UP000538670">
    <property type="component" value="Unassembled WGS sequence"/>
</dbReference>
<organism evidence="1 2">
    <name type="scientific">Sphingomonas pseudosanguinis</name>
    <dbReference type="NCBI Taxonomy" id="413712"/>
    <lineage>
        <taxon>Bacteria</taxon>
        <taxon>Pseudomonadati</taxon>
        <taxon>Pseudomonadota</taxon>
        <taxon>Alphaproteobacteria</taxon>
        <taxon>Sphingomonadales</taxon>
        <taxon>Sphingomonadaceae</taxon>
        <taxon>Sphingomonas</taxon>
    </lineage>
</organism>
<dbReference type="RefSeq" id="WP_183949884.1">
    <property type="nucleotide sequence ID" value="NZ_JACIDH010000001.1"/>
</dbReference>
<evidence type="ECO:0000313" key="2">
    <source>
        <dbReference type="Proteomes" id="UP000538670"/>
    </source>
</evidence>
<evidence type="ECO:0008006" key="3">
    <source>
        <dbReference type="Google" id="ProtNLM"/>
    </source>
</evidence>
<protein>
    <recommendedName>
        <fullName evidence="3">TniQ protein</fullName>
    </recommendedName>
</protein>
<gene>
    <name evidence="1" type="ORF">GGR48_000159</name>
</gene>
<dbReference type="EMBL" id="JACIDH010000001">
    <property type="protein sequence ID" value="MBB3877756.1"/>
    <property type="molecule type" value="Genomic_DNA"/>
</dbReference>
<comment type="caution">
    <text evidence="1">The sequence shown here is derived from an EMBL/GenBank/DDBJ whole genome shotgun (WGS) entry which is preliminary data.</text>
</comment>
<dbReference type="AlphaFoldDB" id="A0A7W6F1J2"/>
<proteinExistence type="predicted"/>
<name>A0A7W6F1J2_9SPHN</name>
<reference evidence="1 2" key="1">
    <citation type="submission" date="2020-08" db="EMBL/GenBank/DDBJ databases">
        <title>Genomic Encyclopedia of Type Strains, Phase IV (KMG-IV): sequencing the most valuable type-strain genomes for metagenomic binning, comparative biology and taxonomic classification.</title>
        <authorList>
            <person name="Goeker M."/>
        </authorList>
    </citation>
    <scope>NUCLEOTIDE SEQUENCE [LARGE SCALE GENOMIC DNA]</scope>
    <source>
        <strain evidence="1 2">DSM 19512</strain>
    </source>
</reference>